<accession>A0A6L2NJM0</accession>
<protein>
    <recommendedName>
        <fullName evidence="2">Reverse transcriptase Ty1/copia-type domain-containing protein</fullName>
    </recommendedName>
</protein>
<sequence>MDSNHQGEEKKDTKGPGNEESKTLITEEPRVNQEKDNVNITNIVNPVSSTVNTASNRVNAVCRKSSIELPDDANIPDLEDKLLQFKLQQVWTLVDLPYGKRATITKWIYKNKKDESGSVVQNKARLVAQDGFEKCFLYVKIEEEVYVCQRPGFEDPEFPDGVYKVEKALYGLHQAPKACDYAGASLDRKSTTEGCQFLRSRLISWQCKKQTVVANSTTEAEYVVASNCYGQVIDFLNANPIKYALTVNPTIYTSCIRQFWVTAKAKNINREAQIHAKVDGKKVIISEATIRRDLKFEHKGGVDCLLNEVIFEQLPLMGDPIDEALNKENVPAQSNDPPLSRVNTLRSGEDILKLNEGMELYTKLSKRVLNLETTNWSSKRDFKFEKESQEGRNIAEIDVDAETILVDETVEDQGRYDDRDIFDTYVLNDEEVVVEDVNATIIATVITAATTTDVFIDDITLAQALVEIKTSKHKARGIILQELSETPTTTTTIPISLKVQDKGKDYELAAGLQEEEQGELTIEEKSRLFMELMDKRNKHFAKLRAEEQRIKPLTKAQKRNQMCIYLKNMVGFTHSQLKNKSFDEVQKAFNKTMSWINVFVPIESEVVKHKALLTQESSSKRAGDKLDQRRSKKQKVKDDKEQQEIKRCLEIIPDDGDDVTIDARPLSIKTPIIDYKI</sequence>
<dbReference type="AlphaFoldDB" id="A0A6L2NJM0"/>
<dbReference type="Pfam" id="PF07727">
    <property type="entry name" value="RVT_2"/>
    <property type="match status" value="2"/>
</dbReference>
<evidence type="ECO:0000259" key="2">
    <source>
        <dbReference type="Pfam" id="PF07727"/>
    </source>
</evidence>
<dbReference type="EMBL" id="BKCJ010009276">
    <property type="protein sequence ID" value="GEU86220.1"/>
    <property type="molecule type" value="Genomic_DNA"/>
</dbReference>
<organism evidence="3">
    <name type="scientific">Tanacetum cinerariifolium</name>
    <name type="common">Dalmatian daisy</name>
    <name type="synonym">Chrysanthemum cinerariifolium</name>
    <dbReference type="NCBI Taxonomy" id="118510"/>
    <lineage>
        <taxon>Eukaryota</taxon>
        <taxon>Viridiplantae</taxon>
        <taxon>Streptophyta</taxon>
        <taxon>Embryophyta</taxon>
        <taxon>Tracheophyta</taxon>
        <taxon>Spermatophyta</taxon>
        <taxon>Magnoliopsida</taxon>
        <taxon>eudicotyledons</taxon>
        <taxon>Gunneridae</taxon>
        <taxon>Pentapetalae</taxon>
        <taxon>asterids</taxon>
        <taxon>campanulids</taxon>
        <taxon>Asterales</taxon>
        <taxon>Asteraceae</taxon>
        <taxon>Asteroideae</taxon>
        <taxon>Anthemideae</taxon>
        <taxon>Anthemidinae</taxon>
        <taxon>Tanacetum</taxon>
    </lineage>
</organism>
<feature type="domain" description="Reverse transcriptase Ty1/copia-type" evidence="2">
    <location>
        <begin position="134"/>
        <end position="178"/>
    </location>
</feature>
<feature type="region of interest" description="Disordered" evidence="1">
    <location>
        <begin position="1"/>
        <end position="33"/>
    </location>
</feature>
<name>A0A6L2NJM0_TANCI</name>
<evidence type="ECO:0000313" key="3">
    <source>
        <dbReference type="EMBL" id="GEU86220.1"/>
    </source>
</evidence>
<proteinExistence type="predicted"/>
<feature type="compositionally biased region" description="Basic and acidic residues" evidence="1">
    <location>
        <begin position="618"/>
        <end position="629"/>
    </location>
</feature>
<dbReference type="CDD" id="cd09272">
    <property type="entry name" value="RNase_HI_RT_Ty1"/>
    <property type="match status" value="1"/>
</dbReference>
<feature type="domain" description="Reverse transcriptase Ty1/copia-type" evidence="2">
    <location>
        <begin position="89"/>
        <end position="132"/>
    </location>
</feature>
<comment type="caution">
    <text evidence="3">The sequence shown here is derived from an EMBL/GenBank/DDBJ whole genome shotgun (WGS) entry which is preliminary data.</text>
</comment>
<dbReference type="InterPro" id="IPR013103">
    <property type="entry name" value="RVT_2"/>
</dbReference>
<reference evidence="3" key="1">
    <citation type="journal article" date="2019" name="Sci. Rep.">
        <title>Draft genome of Tanacetum cinerariifolium, the natural source of mosquito coil.</title>
        <authorList>
            <person name="Yamashiro T."/>
            <person name="Shiraishi A."/>
            <person name="Satake H."/>
            <person name="Nakayama K."/>
        </authorList>
    </citation>
    <scope>NUCLEOTIDE SEQUENCE</scope>
</reference>
<evidence type="ECO:0000256" key="1">
    <source>
        <dbReference type="SAM" id="MobiDB-lite"/>
    </source>
</evidence>
<dbReference type="PANTHER" id="PTHR11439:SF495">
    <property type="entry name" value="REVERSE TRANSCRIPTASE, RNA-DEPENDENT DNA POLYMERASE-RELATED"/>
    <property type="match status" value="1"/>
</dbReference>
<gene>
    <name evidence="3" type="ORF">Tci_058198</name>
</gene>
<dbReference type="PANTHER" id="PTHR11439">
    <property type="entry name" value="GAG-POL-RELATED RETROTRANSPOSON"/>
    <property type="match status" value="1"/>
</dbReference>
<feature type="region of interest" description="Disordered" evidence="1">
    <location>
        <begin position="617"/>
        <end position="643"/>
    </location>
</feature>